<dbReference type="Proteomes" id="UP000248703">
    <property type="component" value="Unassembled WGS sequence"/>
</dbReference>
<dbReference type="AlphaFoldDB" id="A0A327RRR2"/>
<evidence type="ECO:0000256" key="1">
    <source>
        <dbReference type="ARBA" id="ARBA00008791"/>
    </source>
</evidence>
<evidence type="ECO:0000259" key="2">
    <source>
        <dbReference type="Pfam" id="PF00582"/>
    </source>
</evidence>
<name>A0A327RRR2_9FLAO</name>
<comment type="caution">
    <text evidence="3">The sequence shown here is derived from an EMBL/GenBank/DDBJ whole genome shotgun (WGS) entry which is preliminary data.</text>
</comment>
<dbReference type="InterPro" id="IPR006015">
    <property type="entry name" value="Universal_stress_UspA"/>
</dbReference>
<dbReference type="OrthoDB" id="9788959at2"/>
<dbReference type="CDD" id="cd00293">
    <property type="entry name" value="USP-like"/>
    <property type="match status" value="1"/>
</dbReference>
<protein>
    <submittedName>
        <fullName evidence="3">Nucleotide-binding universal stress UspA family protein</fullName>
    </submittedName>
</protein>
<dbReference type="SUPFAM" id="SSF52402">
    <property type="entry name" value="Adenine nucleotide alpha hydrolases-like"/>
    <property type="match status" value="2"/>
</dbReference>
<gene>
    <name evidence="3" type="ORF">LY08_01267</name>
</gene>
<dbReference type="InterPro" id="IPR006016">
    <property type="entry name" value="UspA"/>
</dbReference>
<sequence length="282" mass="32392">MKHILIPTDFSDNAWSALVYAVKLFKNDVCKFYLLHTEPLAPSSLSALSDVYIKSIMKQSNAQLEELKQQIMVSDANANHTFQTDIKFSTLNQAVKSCIDDYPIDLIIMGTKGKTKNKSMFLGSNTVSLVDKNKKCPVLIVPDEYDYKPIKQIVFSTDLNRFYNDKELKTINNFAFDNNAVLRVINIQTDKPLTDLQQYNLTVLKKSFEGFETHYHSVPNYAKKAEIINTFIDDLEIDLLVMVNYKHSIFERYFNEPIIKKIGFEPHVPFLVIPDNNKNSTT</sequence>
<evidence type="ECO:0000313" key="3">
    <source>
        <dbReference type="EMBL" id="RAJ16407.1"/>
    </source>
</evidence>
<comment type="similarity">
    <text evidence="1">Belongs to the universal stress protein A family.</text>
</comment>
<organism evidence="3 4">
    <name type="scientific">Olleya aquimaris</name>
    <dbReference type="NCBI Taxonomy" id="639310"/>
    <lineage>
        <taxon>Bacteria</taxon>
        <taxon>Pseudomonadati</taxon>
        <taxon>Bacteroidota</taxon>
        <taxon>Flavobacteriia</taxon>
        <taxon>Flavobacteriales</taxon>
        <taxon>Flavobacteriaceae</taxon>
    </lineage>
</organism>
<dbReference type="Pfam" id="PF00582">
    <property type="entry name" value="Usp"/>
    <property type="match status" value="1"/>
</dbReference>
<dbReference type="PRINTS" id="PR01438">
    <property type="entry name" value="UNVRSLSTRESS"/>
</dbReference>
<dbReference type="PANTHER" id="PTHR46268:SF6">
    <property type="entry name" value="UNIVERSAL STRESS PROTEIN UP12"/>
    <property type="match status" value="1"/>
</dbReference>
<dbReference type="RefSeq" id="WP_111659594.1">
    <property type="nucleotide sequence ID" value="NZ_QLLO01000003.1"/>
</dbReference>
<reference evidence="3 4" key="1">
    <citation type="submission" date="2018-06" db="EMBL/GenBank/DDBJ databases">
        <title>Genomic Encyclopedia of Archaeal and Bacterial Type Strains, Phase II (KMG-II): from individual species to whole genera.</title>
        <authorList>
            <person name="Goeker M."/>
        </authorList>
    </citation>
    <scope>NUCLEOTIDE SEQUENCE [LARGE SCALE GENOMIC DNA]</scope>
    <source>
        <strain evidence="3 4">DSM 24464</strain>
    </source>
</reference>
<accession>A0A327RRR2</accession>
<feature type="domain" description="UspA" evidence="2">
    <location>
        <begin position="1"/>
        <end position="142"/>
    </location>
</feature>
<dbReference type="EMBL" id="QLLO01000003">
    <property type="protein sequence ID" value="RAJ16407.1"/>
    <property type="molecule type" value="Genomic_DNA"/>
</dbReference>
<evidence type="ECO:0000313" key="4">
    <source>
        <dbReference type="Proteomes" id="UP000248703"/>
    </source>
</evidence>
<dbReference type="Gene3D" id="3.40.50.12370">
    <property type="match status" value="1"/>
</dbReference>
<dbReference type="PANTHER" id="PTHR46268">
    <property type="entry name" value="STRESS RESPONSE PROTEIN NHAX"/>
    <property type="match status" value="1"/>
</dbReference>
<proteinExistence type="inferred from homology"/>
<keyword evidence="4" id="KW-1185">Reference proteome</keyword>